<feature type="region of interest" description="Disordered" evidence="2">
    <location>
        <begin position="75"/>
        <end position="97"/>
    </location>
</feature>
<feature type="domain" description="TFIIB-type" evidence="3">
    <location>
        <begin position="2"/>
        <end position="34"/>
    </location>
</feature>
<dbReference type="InterPro" id="IPR013137">
    <property type="entry name" value="Znf_TFIIB"/>
</dbReference>
<dbReference type="SUPFAM" id="SSF57783">
    <property type="entry name" value="Zinc beta-ribbon"/>
    <property type="match status" value="1"/>
</dbReference>
<keyword evidence="5" id="KW-1185">Reference proteome</keyword>
<evidence type="ECO:0000313" key="5">
    <source>
        <dbReference type="Proteomes" id="UP000076842"/>
    </source>
</evidence>
<gene>
    <name evidence="4" type="ORF">CALCODRAFT_120461</name>
</gene>
<dbReference type="Proteomes" id="UP000076842">
    <property type="component" value="Unassembled WGS sequence"/>
</dbReference>
<accession>A0A165IF26</accession>
<dbReference type="AlphaFoldDB" id="A0A165IF26"/>
<dbReference type="InParanoid" id="A0A165IF26"/>
<sequence length="97" mass="10460">MPKDAACPACGSANLFFDNEALSRICGNCGVLYDASQILIDNDGGFHEGYGQQLGAHLATRSVKRPDGSLVPRRQTKELRSDVRNQGTGSFAIFSRL</sequence>
<keyword evidence="1" id="KW-0862">Zinc</keyword>
<dbReference type="Gene3D" id="2.20.25.10">
    <property type="match status" value="1"/>
</dbReference>
<proteinExistence type="predicted"/>
<dbReference type="Pfam" id="PF08271">
    <property type="entry name" value="Zn_Ribbon_TF"/>
    <property type="match status" value="1"/>
</dbReference>
<dbReference type="GO" id="GO:0008270">
    <property type="term" value="F:zinc ion binding"/>
    <property type="evidence" value="ECO:0007669"/>
    <property type="project" value="UniProtKB-KW"/>
</dbReference>
<protein>
    <recommendedName>
        <fullName evidence="3">TFIIB-type domain-containing protein</fullName>
    </recommendedName>
</protein>
<organism evidence="4 5">
    <name type="scientific">Calocera cornea HHB12733</name>
    <dbReference type="NCBI Taxonomy" id="1353952"/>
    <lineage>
        <taxon>Eukaryota</taxon>
        <taxon>Fungi</taxon>
        <taxon>Dikarya</taxon>
        <taxon>Basidiomycota</taxon>
        <taxon>Agaricomycotina</taxon>
        <taxon>Dacrymycetes</taxon>
        <taxon>Dacrymycetales</taxon>
        <taxon>Dacrymycetaceae</taxon>
        <taxon>Calocera</taxon>
    </lineage>
</organism>
<dbReference type="PROSITE" id="PS51134">
    <property type="entry name" value="ZF_TFIIB"/>
    <property type="match status" value="1"/>
</dbReference>
<evidence type="ECO:0000313" key="4">
    <source>
        <dbReference type="EMBL" id="KZT60486.1"/>
    </source>
</evidence>
<reference evidence="4 5" key="1">
    <citation type="journal article" date="2016" name="Mol. Biol. Evol.">
        <title>Comparative Genomics of Early-Diverging Mushroom-Forming Fungi Provides Insights into the Origins of Lignocellulose Decay Capabilities.</title>
        <authorList>
            <person name="Nagy L.G."/>
            <person name="Riley R."/>
            <person name="Tritt A."/>
            <person name="Adam C."/>
            <person name="Daum C."/>
            <person name="Floudas D."/>
            <person name="Sun H."/>
            <person name="Yadav J.S."/>
            <person name="Pangilinan J."/>
            <person name="Larsson K.H."/>
            <person name="Matsuura K."/>
            <person name="Barry K."/>
            <person name="Labutti K."/>
            <person name="Kuo R."/>
            <person name="Ohm R.A."/>
            <person name="Bhattacharya S.S."/>
            <person name="Shirouzu T."/>
            <person name="Yoshinaga Y."/>
            <person name="Martin F.M."/>
            <person name="Grigoriev I.V."/>
            <person name="Hibbett D.S."/>
        </authorList>
    </citation>
    <scope>NUCLEOTIDE SEQUENCE [LARGE SCALE GENOMIC DNA]</scope>
    <source>
        <strain evidence="4 5">HHB12733</strain>
    </source>
</reference>
<keyword evidence="1" id="KW-0863">Zinc-finger</keyword>
<keyword evidence="1" id="KW-0479">Metal-binding</keyword>
<name>A0A165IF26_9BASI</name>
<dbReference type="EMBL" id="KV423931">
    <property type="protein sequence ID" value="KZT60486.1"/>
    <property type="molecule type" value="Genomic_DNA"/>
</dbReference>
<evidence type="ECO:0000256" key="2">
    <source>
        <dbReference type="SAM" id="MobiDB-lite"/>
    </source>
</evidence>
<evidence type="ECO:0000259" key="3">
    <source>
        <dbReference type="PROSITE" id="PS51134"/>
    </source>
</evidence>
<evidence type="ECO:0000256" key="1">
    <source>
        <dbReference type="PROSITE-ProRule" id="PRU00469"/>
    </source>
</evidence>